<name>A0A143BNF4_9BACT</name>
<keyword evidence="1" id="KW-0808">Transferase</keyword>
<dbReference type="eggNOG" id="COG0456">
    <property type="taxonomic scope" value="Bacteria"/>
</dbReference>
<dbReference type="AlphaFoldDB" id="A0A143BNF4"/>
<dbReference type="RefSeq" id="WP_026848108.1">
    <property type="nucleotide sequence ID" value="NZ_CP011454.1"/>
</dbReference>
<dbReference type="PROSITE" id="PS51186">
    <property type="entry name" value="GNAT"/>
    <property type="match status" value="1"/>
</dbReference>
<dbReference type="Gene3D" id="3.40.630.30">
    <property type="match status" value="1"/>
</dbReference>
<evidence type="ECO:0000259" key="3">
    <source>
        <dbReference type="PROSITE" id="PS51186"/>
    </source>
</evidence>
<sequence>MSLVFRLVTPADAELVAALHTASWQRAYRGILTDAYLDTDLRGERETVWRSKLREGDGPGWLALVNEVPVGFVFVRANADPQFGTLVDNLHVLPEHQGSGIGRRLLHTVGEWAQVHHTHAAVHLWVFAANTPARGFYARMGGREVELFDKLASDGRLLPEYRVAWDRPAALLMPSP</sequence>
<dbReference type="Proteomes" id="UP000076404">
    <property type="component" value="Chromosome"/>
</dbReference>
<reference evidence="4 5" key="2">
    <citation type="journal article" date="2016" name="Environ. Microbiol. Rep.">
        <title>Metagenomic evidence for the presence of phototrophic Gemmatimonadetes bacteria in diverse environments.</title>
        <authorList>
            <person name="Zeng Y."/>
            <person name="Baumbach J."/>
            <person name="Barbosa E.G."/>
            <person name="Azevedo V."/>
            <person name="Zhang C."/>
            <person name="Koblizek M."/>
        </authorList>
    </citation>
    <scope>NUCLEOTIDE SEQUENCE [LARGE SCALE GENOMIC DNA]</scope>
    <source>
        <strain evidence="4 5">AP64</strain>
    </source>
</reference>
<dbReference type="CDD" id="cd04301">
    <property type="entry name" value="NAT_SF"/>
    <property type="match status" value="1"/>
</dbReference>
<dbReference type="InterPro" id="IPR050832">
    <property type="entry name" value="Bact_Acetyltransf"/>
</dbReference>
<evidence type="ECO:0000313" key="5">
    <source>
        <dbReference type="Proteomes" id="UP000076404"/>
    </source>
</evidence>
<gene>
    <name evidence="4" type="ORF">GEMMAAP_17905</name>
</gene>
<dbReference type="SUPFAM" id="SSF55729">
    <property type="entry name" value="Acyl-CoA N-acyltransferases (Nat)"/>
    <property type="match status" value="1"/>
</dbReference>
<dbReference type="InterPro" id="IPR000182">
    <property type="entry name" value="GNAT_dom"/>
</dbReference>
<evidence type="ECO:0000256" key="1">
    <source>
        <dbReference type="ARBA" id="ARBA00022679"/>
    </source>
</evidence>
<evidence type="ECO:0000313" key="4">
    <source>
        <dbReference type="EMBL" id="AMW06153.1"/>
    </source>
</evidence>
<evidence type="ECO:0000256" key="2">
    <source>
        <dbReference type="ARBA" id="ARBA00023315"/>
    </source>
</evidence>
<accession>A0A143BNF4</accession>
<keyword evidence="5" id="KW-1185">Reference proteome</keyword>
<dbReference type="PANTHER" id="PTHR43877">
    <property type="entry name" value="AMINOALKYLPHOSPHONATE N-ACETYLTRANSFERASE-RELATED-RELATED"/>
    <property type="match status" value="1"/>
</dbReference>
<dbReference type="InterPro" id="IPR016181">
    <property type="entry name" value="Acyl_CoA_acyltransferase"/>
</dbReference>
<dbReference type="KEGG" id="gph:GEMMAAP_17905"/>
<protein>
    <recommendedName>
        <fullName evidence="3">N-acetyltransferase domain-containing protein</fullName>
    </recommendedName>
</protein>
<proteinExistence type="predicted"/>
<dbReference type="EMBL" id="CP011454">
    <property type="protein sequence ID" value="AMW06153.1"/>
    <property type="molecule type" value="Genomic_DNA"/>
</dbReference>
<dbReference type="OrthoDB" id="9789603at2"/>
<dbReference type="Pfam" id="PF00583">
    <property type="entry name" value="Acetyltransf_1"/>
    <property type="match status" value="1"/>
</dbReference>
<dbReference type="STRING" id="1379270.GEMMAAP_17905"/>
<keyword evidence="2" id="KW-0012">Acyltransferase</keyword>
<reference evidence="4 5" key="1">
    <citation type="journal article" date="2014" name="Proc. Natl. Acad. Sci. U.S.A.">
        <title>Functional type 2 photosynthetic reaction centers found in the rare bacterial phylum Gemmatimonadetes.</title>
        <authorList>
            <person name="Zeng Y."/>
            <person name="Feng F."/>
            <person name="Medova H."/>
            <person name="Dean J."/>
            <person name="Koblizek M."/>
        </authorList>
    </citation>
    <scope>NUCLEOTIDE SEQUENCE [LARGE SCALE GENOMIC DNA]</scope>
    <source>
        <strain evidence="4 5">AP64</strain>
    </source>
</reference>
<feature type="domain" description="N-acetyltransferase" evidence="3">
    <location>
        <begin position="3"/>
        <end position="168"/>
    </location>
</feature>
<organism evidence="4 5">
    <name type="scientific">Gemmatimonas phototrophica</name>
    <dbReference type="NCBI Taxonomy" id="1379270"/>
    <lineage>
        <taxon>Bacteria</taxon>
        <taxon>Pseudomonadati</taxon>
        <taxon>Gemmatimonadota</taxon>
        <taxon>Gemmatimonadia</taxon>
        <taxon>Gemmatimonadales</taxon>
        <taxon>Gemmatimonadaceae</taxon>
        <taxon>Gemmatimonas</taxon>
    </lineage>
</organism>
<dbReference type="GO" id="GO:0016747">
    <property type="term" value="F:acyltransferase activity, transferring groups other than amino-acyl groups"/>
    <property type="evidence" value="ECO:0007669"/>
    <property type="project" value="InterPro"/>
</dbReference>